<reference evidence="2" key="1">
    <citation type="submission" date="2023-07" db="EMBL/GenBank/DDBJ databases">
        <title>draft genome sequence of fig (Ficus carica).</title>
        <authorList>
            <person name="Takahashi T."/>
            <person name="Nishimura K."/>
        </authorList>
    </citation>
    <scope>NUCLEOTIDE SEQUENCE</scope>
</reference>
<organism evidence="2 3">
    <name type="scientific">Ficus carica</name>
    <name type="common">Common fig</name>
    <dbReference type="NCBI Taxonomy" id="3494"/>
    <lineage>
        <taxon>Eukaryota</taxon>
        <taxon>Viridiplantae</taxon>
        <taxon>Streptophyta</taxon>
        <taxon>Embryophyta</taxon>
        <taxon>Tracheophyta</taxon>
        <taxon>Spermatophyta</taxon>
        <taxon>Magnoliopsida</taxon>
        <taxon>eudicotyledons</taxon>
        <taxon>Gunneridae</taxon>
        <taxon>Pentapetalae</taxon>
        <taxon>rosids</taxon>
        <taxon>fabids</taxon>
        <taxon>Rosales</taxon>
        <taxon>Moraceae</taxon>
        <taxon>Ficeae</taxon>
        <taxon>Ficus</taxon>
    </lineage>
</organism>
<dbReference type="EMBL" id="BTGU01000102">
    <property type="protein sequence ID" value="GMN60796.1"/>
    <property type="molecule type" value="Genomic_DNA"/>
</dbReference>
<comment type="caution">
    <text evidence="2">The sequence shown here is derived from an EMBL/GenBank/DDBJ whole genome shotgun (WGS) entry which is preliminary data.</text>
</comment>
<feature type="region of interest" description="Disordered" evidence="1">
    <location>
        <begin position="33"/>
        <end position="68"/>
    </location>
</feature>
<gene>
    <name evidence="2" type="ORF">TIFTF001_029892</name>
</gene>
<evidence type="ECO:0000313" key="3">
    <source>
        <dbReference type="Proteomes" id="UP001187192"/>
    </source>
</evidence>
<dbReference type="Proteomes" id="UP001187192">
    <property type="component" value="Unassembled WGS sequence"/>
</dbReference>
<evidence type="ECO:0000256" key="1">
    <source>
        <dbReference type="SAM" id="MobiDB-lite"/>
    </source>
</evidence>
<dbReference type="AlphaFoldDB" id="A0AA88DT90"/>
<evidence type="ECO:0000313" key="2">
    <source>
        <dbReference type="EMBL" id="GMN60796.1"/>
    </source>
</evidence>
<accession>A0AA88DT90</accession>
<feature type="compositionally biased region" description="Gly residues" evidence="1">
    <location>
        <begin position="33"/>
        <end position="44"/>
    </location>
</feature>
<sequence length="68" mass="6672">MVNKLSWYLPRVGRGVGGCRGQEWGAESGWGAAGAGAGGGGGQGWSPASGLGCRLPSPEVGTSPATEK</sequence>
<keyword evidence="3" id="KW-1185">Reference proteome</keyword>
<proteinExistence type="predicted"/>
<protein>
    <submittedName>
        <fullName evidence="2">Uncharacterized protein</fullName>
    </submittedName>
</protein>
<name>A0AA88DT90_FICCA</name>